<keyword evidence="3" id="KW-1185">Reference proteome</keyword>
<evidence type="ECO:0000313" key="3">
    <source>
        <dbReference type="Proteomes" id="UP001478862"/>
    </source>
</evidence>
<gene>
    <name evidence="2" type="ORF">ABNX05_08845</name>
</gene>
<feature type="transmembrane region" description="Helical" evidence="1">
    <location>
        <begin position="31"/>
        <end position="50"/>
    </location>
</feature>
<feature type="transmembrane region" description="Helical" evidence="1">
    <location>
        <begin position="56"/>
        <end position="76"/>
    </location>
</feature>
<dbReference type="EMBL" id="JBEGDG010000005">
    <property type="protein sequence ID" value="MEQ6354721.1"/>
    <property type="molecule type" value="Genomic_DNA"/>
</dbReference>
<reference evidence="2 3" key="1">
    <citation type="submission" date="2024-06" db="EMBL/GenBank/DDBJ databases">
        <title>Lysinibacillus zambalefons sp. nov., a Novel Firmicute Isolated from the Poon Bato Zambales Hyperalkaline Spring.</title>
        <authorList>
            <person name="Aja J.A."/>
            <person name="Lazaro J.E.H."/>
            <person name="Llorin L.D."/>
            <person name="Lim K.R."/>
            <person name="Teodosio J."/>
            <person name="Dalisay D.S."/>
        </authorList>
    </citation>
    <scope>NUCLEOTIDE SEQUENCE [LARGE SCALE GENOMIC DNA]</scope>
    <source>
        <strain evidence="2 3">M3</strain>
    </source>
</reference>
<keyword evidence="1" id="KW-0472">Membrane</keyword>
<protein>
    <submittedName>
        <fullName evidence="2">Uncharacterized protein</fullName>
    </submittedName>
</protein>
<keyword evidence="1" id="KW-0812">Transmembrane</keyword>
<keyword evidence="1" id="KW-1133">Transmembrane helix</keyword>
<evidence type="ECO:0000313" key="2">
    <source>
        <dbReference type="EMBL" id="MEQ6354721.1"/>
    </source>
</evidence>
<feature type="transmembrane region" description="Helical" evidence="1">
    <location>
        <begin position="6"/>
        <end position="24"/>
    </location>
</feature>
<dbReference type="RefSeq" id="WP_349659371.1">
    <property type="nucleotide sequence ID" value="NZ_JBEGDG010000005.1"/>
</dbReference>
<name>A0ABV1MQF3_9BACI</name>
<accession>A0ABV1MQF3</accession>
<organism evidence="2 3">
    <name type="scientific">Lysinibacillus zambalensis</name>
    <dbReference type="NCBI Taxonomy" id="3160866"/>
    <lineage>
        <taxon>Bacteria</taxon>
        <taxon>Bacillati</taxon>
        <taxon>Bacillota</taxon>
        <taxon>Bacilli</taxon>
        <taxon>Bacillales</taxon>
        <taxon>Bacillaceae</taxon>
        <taxon>Lysinibacillus</taxon>
    </lineage>
</organism>
<comment type="caution">
    <text evidence="2">The sequence shown here is derived from an EMBL/GenBank/DDBJ whole genome shotgun (WGS) entry which is preliminary data.</text>
</comment>
<evidence type="ECO:0000256" key="1">
    <source>
        <dbReference type="SAM" id="Phobius"/>
    </source>
</evidence>
<dbReference type="Proteomes" id="UP001478862">
    <property type="component" value="Unassembled WGS sequence"/>
</dbReference>
<sequence>MADSNTILFLWQLSFFIFGVTLIVGIFKKSWVFMLISTITFLPIAFYFLLGAKNSFKYIGLTPIILFILTVLFWFLKRKG</sequence>
<proteinExistence type="predicted"/>